<accession>A0A024QFV1</accession>
<gene>
    <name evidence="2" type="primary">cotX</name>
    <name evidence="2" type="ORF">BN990_03465</name>
</gene>
<keyword evidence="2" id="KW-0167">Capsid protein</keyword>
<evidence type="ECO:0000313" key="3">
    <source>
        <dbReference type="Proteomes" id="UP000028875"/>
    </source>
</evidence>
<dbReference type="Proteomes" id="UP000028875">
    <property type="component" value="Unassembled WGS sequence"/>
</dbReference>
<dbReference type="InterPro" id="IPR011428">
    <property type="entry name" value="Spore_coat_X/V"/>
</dbReference>
<feature type="domain" description="Spore coat protein X/V" evidence="1">
    <location>
        <begin position="148"/>
        <end position="205"/>
    </location>
</feature>
<dbReference type="Pfam" id="PF07552">
    <property type="entry name" value="Coat_X"/>
    <property type="match status" value="2"/>
</dbReference>
<feature type="domain" description="Spore coat protein X/V" evidence="1">
    <location>
        <begin position="85"/>
        <end position="141"/>
    </location>
</feature>
<name>A0A024QFV1_9BACI</name>
<protein>
    <submittedName>
        <fullName evidence="2">Spore coat protein X</fullName>
    </submittedName>
</protein>
<keyword evidence="3" id="KW-1185">Reference proteome</keyword>
<dbReference type="AlphaFoldDB" id="A0A024QFV1"/>
<keyword evidence="2" id="KW-0946">Virion</keyword>
<evidence type="ECO:0000313" key="2">
    <source>
        <dbReference type="EMBL" id="CDQ41112.1"/>
    </source>
</evidence>
<dbReference type="STRING" id="1462526.BN990_03465"/>
<dbReference type="GO" id="GO:0030435">
    <property type="term" value="P:sporulation resulting in formation of a cellular spore"/>
    <property type="evidence" value="ECO:0007669"/>
    <property type="project" value="InterPro"/>
</dbReference>
<organism evidence="2 3">
    <name type="scientific">Virgibacillus massiliensis</name>
    <dbReference type="NCBI Taxonomy" id="1462526"/>
    <lineage>
        <taxon>Bacteria</taxon>
        <taxon>Bacillati</taxon>
        <taxon>Bacillota</taxon>
        <taxon>Bacilli</taxon>
        <taxon>Bacillales</taxon>
        <taxon>Bacillaceae</taxon>
        <taxon>Virgibacillus</taxon>
    </lineage>
</organism>
<reference evidence="3" key="2">
    <citation type="submission" date="2014-05" db="EMBL/GenBank/DDBJ databases">
        <title>Draft genome sequence of Virgibacillus massiliensis Vm-5.</title>
        <authorList>
            <person name="Khelaifia S."/>
            <person name="Croce O."/>
            <person name="Lagier J.C."/>
            <person name="Raoult D."/>
        </authorList>
    </citation>
    <scope>NUCLEOTIDE SEQUENCE [LARGE SCALE GENOMIC DNA]</scope>
    <source>
        <strain evidence="3">Vm-5</strain>
    </source>
</reference>
<reference evidence="2 3" key="1">
    <citation type="submission" date="2014-03" db="EMBL/GenBank/DDBJ databases">
        <authorList>
            <person name="Urmite Genomes U."/>
        </authorList>
    </citation>
    <scope>NUCLEOTIDE SEQUENCE [LARGE SCALE GENOMIC DNA]</scope>
    <source>
        <strain evidence="2 3">Vm-5</strain>
    </source>
</reference>
<dbReference type="EMBL" id="CCDP010000002">
    <property type="protein sequence ID" value="CDQ41112.1"/>
    <property type="molecule type" value="Genomic_DNA"/>
</dbReference>
<proteinExistence type="predicted"/>
<evidence type="ECO:0000259" key="1">
    <source>
        <dbReference type="Pfam" id="PF07552"/>
    </source>
</evidence>
<comment type="caution">
    <text evidence="2">The sequence shown here is derived from an EMBL/GenBank/DDBJ whole genome shotgun (WGS) entry which is preliminary data.</text>
</comment>
<dbReference type="eggNOG" id="ENOG5032S2K">
    <property type="taxonomic scope" value="Bacteria"/>
</dbReference>
<dbReference type="GO" id="GO:0031160">
    <property type="term" value="C:spore wall"/>
    <property type="evidence" value="ECO:0007669"/>
    <property type="project" value="InterPro"/>
</dbReference>
<sequence>MSRSKAFEKSCCEDCGRTIDRRRRGRHENVCDSCSNVRPSYDSCNDSRHDSCHDSCHNSCNDSRGEDKKWRALDTSMCHPFDDPTVDQEASGELKNVQQSIESIIIKDSCDVNVTSSDIQAALNVQVALQVAIAIVISISIADGNQADEVTQDLFAKLKSSQVNKQQVFIENSRGVEVSTSDTDIAINVQVLLQILIALVVRLDIL</sequence>